<dbReference type="STRING" id="1185652.USDA257_c59500"/>
<accession>I3XEZ8</accession>
<dbReference type="PATRIC" id="fig|1185652.3.peg.6179"/>
<dbReference type="Proteomes" id="UP000006180">
    <property type="component" value="Chromosome"/>
</dbReference>
<proteinExistence type="predicted"/>
<dbReference type="AlphaFoldDB" id="I3XEZ8"/>
<dbReference type="EMBL" id="CP003563">
    <property type="protein sequence ID" value="AFL54454.1"/>
    <property type="molecule type" value="Genomic_DNA"/>
</dbReference>
<sequence>MAFFQASRSRIALTGTGQGIPHGTILTPSCRSGRVPTARLPGNCHEPTRFAPMSAFERVIGQELAPYLRSVGFLRHGQTWNRRTDGVVQVISVQRSMNNTELDSRFTVNIGVTPGTRPTNARVAEHDCRARQRIGFLRPERQDHWYRYQPKDAASVQLAVAEARADIEAYALPYLSQTSGKFPWLLPQATPVMPAHAGVWKAFDGLRRRIIRLLPSKRASGR</sequence>
<protein>
    <recommendedName>
        <fullName evidence="3">DUF4304 domain-containing protein</fullName>
    </recommendedName>
</protein>
<dbReference type="HOGENOM" id="CLU_108502_0_0_5"/>
<reference evidence="1 2" key="1">
    <citation type="journal article" date="2012" name="J. Bacteriol.">
        <title>Complete genome sequence of the broad-host-range strain Sinorhizobium fredii USDA257.</title>
        <authorList>
            <person name="Schuldes J."/>
            <person name="Rodriguez Orbegoso M."/>
            <person name="Schmeisser C."/>
            <person name="Krishnan H.B."/>
            <person name="Daniel R."/>
            <person name="Streit W.R."/>
        </authorList>
    </citation>
    <scope>NUCLEOTIDE SEQUENCE [LARGE SCALE GENOMIC DNA]</scope>
    <source>
        <strain evidence="1 2">USDA 257</strain>
    </source>
</reference>
<name>I3XEZ8_SINF2</name>
<dbReference type="eggNOG" id="ENOG5033CV2">
    <property type="taxonomic scope" value="Bacteria"/>
</dbReference>
<dbReference type="InterPro" id="IPR025412">
    <property type="entry name" value="DUF4304"/>
</dbReference>
<evidence type="ECO:0000313" key="1">
    <source>
        <dbReference type="EMBL" id="AFL54454.1"/>
    </source>
</evidence>
<evidence type="ECO:0000313" key="2">
    <source>
        <dbReference type="Proteomes" id="UP000006180"/>
    </source>
</evidence>
<dbReference type="KEGG" id="sfd:USDA257_c59500"/>
<organism evidence="1 2">
    <name type="scientific">Sinorhizobium fredii (strain USDA 257)</name>
    <dbReference type="NCBI Taxonomy" id="1185652"/>
    <lineage>
        <taxon>Bacteria</taxon>
        <taxon>Pseudomonadati</taxon>
        <taxon>Pseudomonadota</taxon>
        <taxon>Alphaproteobacteria</taxon>
        <taxon>Hyphomicrobiales</taxon>
        <taxon>Rhizobiaceae</taxon>
        <taxon>Sinorhizobium/Ensifer group</taxon>
        <taxon>Sinorhizobium</taxon>
    </lineage>
</organism>
<dbReference type="Pfam" id="PF14137">
    <property type="entry name" value="DUF4304"/>
    <property type="match status" value="1"/>
</dbReference>
<gene>
    <name evidence="1" type="ORF">USDA257_c59500</name>
</gene>
<evidence type="ECO:0008006" key="3">
    <source>
        <dbReference type="Google" id="ProtNLM"/>
    </source>
</evidence>